<feature type="compositionally biased region" description="Basic residues" evidence="7">
    <location>
        <begin position="662"/>
        <end position="682"/>
    </location>
</feature>
<dbReference type="InterPro" id="IPR050494">
    <property type="entry name" value="Ser_Thr_dual-spec_kinase"/>
</dbReference>
<feature type="compositionally biased region" description="Polar residues" evidence="7">
    <location>
        <begin position="505"/>
        <end position="518"/>
    </location>
</feature>
<dbReference type="GO" id="GO:0004674">
    <property type="term" value="F:protein serine/threonine kinase activity"/>
    <property type="evidence" value="ECO:0007669"/>
    <property type="project" value="UniProtKB-KW"/>
</dbReference>
<evidence type="ECO:0000256" key="3">
    <source>
        <dbReference type="ARBA" id="ARBA00022741"/>
    </source>
</evidence>
<dbReference type="InterPro" id="IPR008271">
    <property type="entry name" value="Ser/Thr_kinase_AS"/>
</dbReference>
<dbReference type="Gene3D" id="1.10.510.10">
    <property type="entry name" value="Transferase(Phosphotransferase) domain 1"/>
    <property type="match status" value="1"/>
</dbReference>
<feature type="compositionally biased region" description="Basic and acidic residues" evidence="7">
    <location>
        <begin position="519"/>
        <end position="551"/>
    </location>
</feature>
<evidence type="ECO:0000256" key="6">
    <source>
        <dbReference type="PROSITE-ProRule" id="PRU10141"/>
    </source>
</evidence>
<keyword evidence="5 6" id="KW-0067">ATP-binding</keyword>
<proteinExistence type="predicted"/>
<dbReference type="PANTHER" id="PTHR24058:SF17">
    <property type="entry name" value="HOMEODOMAIN INTERACTING PROTEIN KINASE, ISOFORM D"/>
    <property type="match status" value="1"/>
</dbReference>
<feature type="compositionally biased region" description="Polar residues" evidence="7">
    <location>
        <begin position="395"/>
        <end position="416"/>
    </location>
</feature>
<protein>
    <recommendedName>
        <fullName evidence="8">Protein kinase domain-containing protein</fullName>
    </recommendedName>
</protein>
<dbReference type="PROSITE" id="PS00107">
    <property type="entry name" value="PROTEIN_KINASE_ATP"/>
    <property type="match status" value="1"/>
</dbReference>
<evidence type="ECO:0000259" key="8">
    <source>
        <dbReference type="PROSITE" id="PS50011"/>
    </source>
</evidence>
<dbReference type="GO" id="GO:0005737">
    <property type="term" value="C:cytoplasm"/>
    <property type="evidence" value="ECO:0007669"/>
    <property type="project" value="TreeGrafter"/>
</dbReference>
<dbReference type="GO" id="GO:0004713">
    <property type="term" value="F:protein tyrosine kinase activity"/>
    <property type="evidence" value="ECO:0007669"/>
    <property type="project" value="TreeGrafter"/>
</dbReference>
<feature type="region of interest" description="Disordered" evidence="7">
    <location>
        <begin position="389"/>
        <end position="474"/>
    </location>
</feature>
<keyword evidence="1" id="KW-0723">Serine/threonine-protein kinase</keyword>
<feature type="binding site" evidence="6">
    <location>
        <position position="58"/>
    </location>
    <ligand>
        <name>ATP</name>
        <dbReference type="ChEBI" id="CHEBI:30616"/>
    </ligand>
</feature>
<sequence length="682" mass="76333">MASNMFPTKSAQGDQVAIGDWLCHGSSNYQVQSFLGQGTFGTVAKCMRMADKKTVAIKILKNHVASVTQAKQEVSALLKLRLLDSDKCNLVRWFRYFICRGYVCLEFEHLDKSLFDFMKERYFRPLLLKEIRPIVQQLATALGHLKAAGIIHADLKLANVMLVNHVREPFRVKVIDFGLAGDVSAAKRGSYIQTRHFRSPEIILGLPFTEAIDMWSLGCIAAALYLGTVLYPGSSEYDMIRYIVETQGQPPDNLLTKANKTGCFFQTLHKSTTSLYKLKTPEQYYTETKIQPQETRRTRFSSLYDLINIRVISCEKPADTVAEYSDLLMFLNMLIQMLELDAANRITPSQVLEHQFTSMHHMVSMYTASSHVQSCFEIMGVCQKKTSDSGKAVSGSLQQPSSEISNLVQQNLPSSSAERRGLSQPDCIKPHPCTSTQTAAVKAGMKRKRDGDDTMSETSNLSKRVRSECHGGSCAGPSTFSNSSNCIQASTAVRSHPAQPLIHQVNAQASKSTQNQSRIEPRIKRKADDEDVGRRQTDSDYYKSSNDDRNRSHAGPSTPGGGNQTQSWVSPRVKKSRAHDEDSDYLEGSEHKSKRIRKSYEGLSTSRSRGDSTNALHVGPAQRSTWSKQHHSAHASPSSAQAESCIWRGLKRKAEDDEKYVLHRKKTSDHSSAKKRKRSEMW</sequence>
<evidence type="ECO:0000256" key="5">
    <source>
        <dbReference type="ARBA" id="ARBA00022840"/>
    </source>
</evidence>
<accession>A0A5J5CWF2</accession>
<feature type="domain" description="Protein kinase" evidence="8">
    <location>
        <begin position="29"/>
        <end position="357"/>
    </location>
</feature>
<evidence type="ECO:0000313" key="9">
    <source>
        <dbReference type="EMBL" id="KAA8586107.1"/>
    </source>
</evidence>
<evidence type="ECO:0000256" key="1">
    <source>
        <dbReference type="ARBA" id="ARBA00022527"/>
    </source>
</evidence>
<dbReference type="Gene3D" id="3.30.200.20">
    <property type="entry name" value="Phosphorylase Kinase, domain 1"/>
    <property type="match status" value="1"/>
</dbReference>
<dbReference type="GO" id="GO:0005524">
    <property type="term" value="F:ATP binding"/>
    <property type="evidence" value="ECO:0007669"/>
    <property type="project" value="UniProtKB-UniRule"/>
</dbReference>
<dbReference type="EMBL" id="VOFY01000014">
    <property type="protein sequence ID" value="KAA8586107.1"/>
    <property type="molecule type" value="Genomic_DNA"/>
</dbReference>
<evidence type="ECO:0000313" key="10">
    <source>
        <dbReference type="Proteomes" id="UP000327493"/>
    </source>
</evidence>
<dbReference type="InterPro" id="IPR000719">
    <property type="entry name" value="Prot_kinase_dom"/>
</dbReference>
<dbReference type="InterPro" id="IPR017441">
    <property type="entry name" value="Protein_kinase_ATP_BS"/>
</dbReference>
<dbReference type="InterPro" id="IPR011009">
    <property type="entry name" value="Kinase-like_dom_sf"/>
</dbReference>
<gene>
    <name evidence="9" type="ORF">FQN60_007676</name>
</gene>
<dbReference type="Pfam" id="PF00069">
    <property type="entry name" value="Pkinase"/>
    <property type="match status" value="1"/>
</dbReference>
<organism evidence="9 10">
    <name type="scientific">Etheostoma spectabile</name>
    <name type="common">orangethroat darter</name>
    <dbReference type="NCBI Taxonomy" id="54343"/>
    <lineage>
        <taxon>Eukaryota</taxon>
        <taxon>Metazoa</taxon>
        <taxon>Chordata</taxon>
        <taxon>Craniata</taxon>
        <taxon>Vertebrata</taxon>
        <taxon>Euteleostomi</taxon>
        <taxon>Actinopterygii</taxon>
        <taxon>Neopterygii</taxon>
        <taxon>Teleostei</taxon>
        <taxon>Neoteleostei</taxon>
        <taxon>Acanthomorphata</taxon>
        <taxon>Eupercaria</taxon>
        <taxon>Perciformes</taxon>
        <taxon>Percoidei</taxon>
        <taxon>Percidae</taxon>
        <taxon>Etheostomatinae</taxon>
        <taxon>Etheostoma</taxon>
    </lineage>
</organism>
<evidence type="ECO:0000256" key="2">
    <source>
        <dbReference type="ARBA" id="ARBA00022679"/>
    </source>
</evidence>
<name>A0A5J5CWF2_9PERO</name>
<feature type="region of interest" description="Disordered" evidence="7">
    <location>
        <begin position="505"/>
        <end position="682"/>
    </location>
</feature>
<dbReference type="PROSITE" id="PS50011">
    <property type="entry name" value="PROTEIN_KINASE_DOM"/>
    <property type="match status" value="1"/>
</dbReference>
<feature type="compositionally biased region" description="Basic and acidic residues" evidence="7">
    <location>
        <begin position="652"/>
        <end position="661"/>
    </location>
</feature>
<dbReference type="AlphaFoldDB" id="A0A5J5CWF2"/>
<dbReference type="PANTHER" id="PTHR24058">
    <property type="entry name" value="DUAL SPECIFICITY PROTEIN KINASE"/>
    <property type="match status" value="1"/>
</dbReference>
<dbReference type="Proteomes" id="UP000327493">
    <property type="component" value="Chromosome 14"/>
</dbReference>
<dbReference type="SMART" id="SM00220">
    <property type="entry name" value="S_TKc"/>
    <property type="match status" value="1"/>
</dbReference>
<evidence type="ECO:0000256" key="4">
    <source>
        <dbReference type="ARBA" id="ARBA00022777"/>
    </source>
</evidence>
<reference evidence="9 10" key="1">
    <citation type="submission" date="2019-08" db="EMBL/GenBank/DDBJ databases">
        <title>A chromosome-level genome assembly, high-density linkage maps, and genome scans reveal the genomic architecture of hybrid incompatibilities underlying speciation via character displacement in darters (Percidae: Etheostominae).</title>
        <authorList>
            <person name="Moran R.L."/>
            <person name="Catchen J.M."/>
            <person name="Fuller R.C."/>
        </authorList>
    </citation>
    <scope>NUCLEOTIDE SEQUENCE [LARGE SCALE GENOMIC DNA]</scope>
    <source>
        <strain evidence="9">EspeVRDwgs_2016</strain>
        <tissue evidence="9">Muscle</tissue>
    </source>
</reference>
<feature type="compositionally biased region" description="Polar residues" evidence="7">
    <location>
        <begin position="602"/>
        <end position="615"/>
    </location>
</feature>
<keyword evidence="3 6" id="KW-0547">Nucleotide-binding</keyword>
<comment type="caution">
    <text evidence="9">The sequence shown here is derived from an EMBL/GenBank/DDBJ whole genome shotgun (WGS) entry which is preliminary data.</text>
</comment>
<dbReference type="PROSITE" id="PS00108">
    <property type="entry name" value="PROTEIN_KINASE_ST"/>
    <property type="match status" value="1"/>
</dbReference>
<keyword evidence="10" id="KW-1185">Reference proteome</keyword>
<keyword evidence="4" id="KW-0418">Kinase</keyword>
<dbReference type="GO" id="GO:0005634">
    <property type="term" value="C:nucleus"/>
    <property type="evidence" value="ECO:0007669"/>
    <property type="project" value="TreeGrafter"/>
</dbReference>
<keyword evidence="2" id="KW-0808">Transferase</keyword>
<evidence type="ECO:0000256" key="7">
    <source>
        <dbReference type="SAM" id="MobiDB-lite"/>
    </source>
</evidence>
<dbReference type="SUPFAM" id="SSF56112">
    <property type="entry name" value="Protein kinase-like (PK-like)"/>
    <property type="match status" value="1"/>
</dbReference>